<proteinExistence type="inferred from homology"/>
<dbReference type="CDD" id="cd15904">
    <property type="entry name" value="TSPO_MBR"/>
    <property type="match status" value="1"/>
</dbReference>
<feature type="transmembrane region" description="Helical" evidence="7">
    <location>
        <begin position="157"/>
        <end position="180"/>
    </location>
</feature>
<evidence type="ECO:0000256" key="4">
    <source>
        <dbReference type="ARBA" id="ARBA00022989"/>
    </source>
</evidence>
<dbReference type="EMBL" id="GBRD01015673">
    <property type="protein sequence ID" value="JAG50153.1"/>
    <property type="molecule type" value="Transcribed_RNA"/>
</dbReference>
<evidence type="ECO:0000313" key="9">
    <source>
        <dbReference type="EMBL" id="JAG50153.1"/>
    </source>
</evidence>
<dbReference type="PANTHER" id="PTHR10057">
    <property type="entry name" value="PERIPHERAL-TYPE BENZODIAZEPINE RECEPTOR"/>
    <property type="match status" value="1"/>
</dbReference>
<dbReference type="InterPro" id="IPR004307">
    <property type="entry name" value="TspO_MBR"/>
</dbReference>
<evidence type="ECO:0000256" key="7">
    <source>
        <dbReference type="SAM" id="Phobius"/>
    </source>
</evidence>
<evidence type="ECO:0000256" key="5">
    <source>
        <dbReference type="ARBA" id="ARBA00023136"/>
    </source>
</evidence>
<gene>
    <name evidence="8" type="primary">TSPO_14</name>
    <name evidence="8" type="ORF">CM83_1044</name>
</gene>
<comment type="similarity">
    <text evidence="2">Belongs to the TspO/BZRP family.</text>
</comment>
<protein>
    <submittedName>
        <fullName evidence="8">Translocator protein</fullName>
    </submittedName>
</protein>
<keyword evidence="4 7" id="KW-1133">Transmembrane helix</keyword>
<dbReference type="EMBL" id="GBHO01004137">
    <property type="protein sequence ID" value="JAG39467.1"/>
    <property type="molecule type" value="Transcribed_RNA"/>
</dbReference>
<evidence type="ECO:0000256" key="1">
    <source>
        <dbReference type="ARBA" id="ARBA00004141"/>
    </source>
</evidence>
<dbReference type="AlphaFoldDB" id="A0A0A9Z2G1"/>
<keyword evidence="3 7" id="KW-0812">Transmembrane</keyword>
<dbReference type="PANTHER" id="PTHR10057:SF0">
    <property type="entry name" value="TRANSLOCATOR PROTEIN"/>
    <property type="match status" value="1"/>
</dbReference>
<reference evidence="8" key="2">
    <citation type="submission" date="2014-07" db="EMBL/GenBank/DDBJ databases">
        <authorList>
            <person name="Hull J."/>
        </authorList>
    </citation>
    <scope>NUCLEOTIDE SEQUENCE</scope>
</reference>
<keyword evidence="6" id="KW-0175">Coiled coil</keyword>
<sequence>MVIKVADVLIPLAASLLPNLGFWGGTYLYRDYFYSWHIPPKSEVELAIRALLTAGADIPNLKEERDALQMKMQELRKNSDSINKEAQEQICRYAERIVRVSKELTEKENHLTNLEKYRETAEASGVGLVPKAFWMMTAANNIMGIASYLIWRSYDNFQSLAIYGSMLFLYWTYYPVLFTFGGKRLSFCHAILTDIAAGATICMFWSRSKIAGVLMIPFVGVLVYVSMDIYGVSQDGANVRLLAHRLNVSTPRISIRIV</sequence>
<dbReference type="Gene3D" id="1.20.1260.100">
    <property type="entry name" value="TspO/MBR protein"/>
    <property type="match status" value="1"/>
</dbReference>
<dbReference type="InterPro" id="IPR038330">
    <property type="entry name" value="TspO/MBR-related_sf"/>
</dbReference>
<evidence type="ECO:0000256" key="3">
    <source>
        <dbReference type="ARBA" id="ARBA00022692"/>
    </source>
</evidence>
<evidence type="ECO:0000256" key="2">
    <source>
        <dbReference type="ARBA" id="ARBA00007524"/>
    </source>
</evidence>
<dbReference type="Pfam" id="PF03073">
    <property type="entry name" value="TspO_MBR"/>
    <property type="match status" value="1"/>
</dbReference>
<dbReference type="GO" id="GO:0033013">
    <property type="term" value="P:tetrapyrrole metabolic process"/>
    <property type="evidence" value="ECO:0007669"/>
    <property type="project" value="UniProtKB-ARBA"/>
</dbReference>
<feature type="transmembrane region" description="Helical" evidence="7">
    <location>
        <begin position="187"/>
        <end position="206"/>
    </location>
</feature>
<accession>A0A0A9Z2G1</accession>
<reference evidence="8" key="1">
    <citation type="journal article" date="2014" name="PLoS ONE">
        <title>Transcriptome-Based Identification of ABC Transporters in the Western Tarnished Plant Bug Lygus hesperus.</title>
        <authorList>
            <person name="Hull J.J."/>
            <person name="Chaney K."/>
            <person name="Geib S.M."/>
            <person name="Fabrick J.A."/>
            <person name="Brent C.S."/>
            <person name="Walsh D."/>
            <person name="Lavine L.C."/>
        </authorList>
    </citation>
    <scope>NUCLEOTIDE SEQUENCE</scope>
</reference>
<feature type="transmembrane region" description="Helical" evidence="7">
    <location>
        <begin position="132"/>
        <end position="151"/>
    </location>
</feature>
<evidence type="ECO:0000313" key="8">
    <source>
        <dbReference type="EMBL" id="JAG39467.1"/>
    </source>
</evidence>
<keyword evidence="5 7" id="KW-0472">Membrane</keyword>
<organism evidence="8">
    <name type="scientific">Lygus hesperus</name>
    <name type="common">Western plant bug</name>
    <dbReference type="NCBI Taxonomy" id="30085"/>
    <lineage>
        <taxon>Eukaryota</taxon>
        <taxon>Metazoa</taxon>
        <taxon>Ecdysozoa</taxon>
        <taxon>Arthropoda</taxon>
        <taxon>Hexapoda</taxon>
        <taxon>Insecta</taxon>
        <taxon>Pterygota</taxon>
        <taxon>Neoptera</taxon>
        <taxon>Paraneoptera</taxon>
        <taxon>Hemiptera</taxon>
        <taxon>Heteroptera</taxon>
        <taxon>Panheteroptera</taxon>
        <taxon>Cimicomorpha</taxon>
        <taxon>Miridae</taxon>
        <taxon>Mirini</taxon>
        <taxon>Lygus</taxon>
    </lineage>
</organism>
<dbReference type="GO" id="GO:0016020">
    <property type="term" value="C:membrane"/>
    <property type="evidence" value="ECO:0007669"/>
    <property type="project" value="UniProtKB-SubCell"/>
</dbReference>
<comment type="subcellular location">
    <subcellularLocation>
        <location evidence="1">Membrane</location>
        <topology evidence="1">Multi-pass membrane protein</topology>
    </subcellularLocation>
</comment>
<evidence type="ECO:0000256" key="6">
    <source>
        <dbReference type="SAM" id="Coils"/>
    </source>
</evidence>
<feature type="transmembrane region" description="Helical" evidence="7">
    <location>
        <begin position="212"/>
        <end position="232"/>
    </location>
</feature>
<name>A0A0A9Z2G1_LYGHE</name>
<feature type="coiled-coil region" evidence="6">
    <location>
        <begin position="58"/>
        <end position="92"/>
    </location>
</feature>
<reference evidence="9" key="3">
    <citation type="submission" date="2014-09" db="EMBL/GenBank/DDBJ databases">
        <authorList>
            <person name="Magalhaes I.L.F."/>
            <person name="Oliveira U."/>
            <person name="Santos F.R."/>
            <person name="Vidigal T.H.D.A."/>
            <person name="Brescovit A.D."/>
            <person name="Santos A.J."/>
        </authorList>
    </citation>
    <scope>NUCLEOTIDE SEQUENCE</scope>
</reference>